<dbReference type="Proteomes" id="UP000698800">
    <property type="component" value="Unassembled WGS sequence"/>
</dbReference>
<keyword evidence="1" id="KW-0175">Coiled coil</keyword>
<keyword evidence="4" id="KW-1185">Reference proteome</keyword>
<reference evidence="3" key="1">
    <citation type="submission" date="2021-03" db="EMBL/GenBank/DDBJ databases">
        <title>Comparative genomics and phylogenomic investigation of the class Geoglossomycetes provide insights into ecological specialization and systematics.</title>
        <authorList>
            <person name="Melie T."/>
            <person name="Pirro S."/>
            <person name="Miller A.N."/>
            <person name="Quandt A."/>
        </authorList>
    </citation>
    <scope>NUCLEOTIDE SEQUENCE</scope>
    <source>
        <strain evidence="3">GBOQ0MN5Z8</strain>
    </source>
</reference>
<feature type="compositionally biased region" description="Basic and acidic residues" evidence="2">
    <location>
        <begin position="43"/>
        <end position="63"/>
    </location>
</feature>
<sequence length="409" mass="46601">MADAQIEEVREPCEASVSEHCTSEHFARAQEHEESDEEVQFDQPREPHRKSNDGESGTKRGNSEDVAFLIQEASNRLNHEMQRNAHLEAVLTETEKHFVEQMRKLHEEKAEMEAQIRKLTTEKTRLMSDLEESKNVLFELRPEEQVSDAEIQGRYTELCGAIETWIDLATDGDDVEDFGARFLKLWKKMRRPNPIYNALGDLESDLPNLMAHDNFDYFVLTALIQGSLDTEMAIRYPIGISQTVLTVLKEVQRGMAMLEPPKDKSYIGTWRSDALKALTSIQEVKEARDAHAEECTRDLLATLLKPLLSKSADLETLESKLLGNVIKPAFELSEMMCISTHRYAIRYPKKVSSGIVPKNLDGWTTVKKLESIERAVRRLHPALLLLDRGEHFPVVLVKPVVVVSLRKAQ</sequence>
<protein>
    <submittedName>
        <fullName evidence="3">Uncharacterized protein</fullName>
    </submittedName>
</protein>
<dbReference type="AlphaFoldDB" id="A0A9P8I1H8"/>
<dbReference type="OrthoDB" id="4755094at2759"/>
<gene>
    <name evidence="3" type="ORF">FGG08_006333</name>
</gene>
<evidence type="ECO:0000256" key="2">
    <source>
        <dbReference type="SAM" id="MobiDB-lite"/>
    </source>
</evidence>
<feature type="region of interest" description="Disordered" evidence="2">
    <location>
        <begin position="25"/>
        <end position="65"/>
    </location>
</feature>
<feature type="region of interest" description="Disordered" evidence="2">
    <location>
        <begin position="1"/>
        <end position="20"/>
    </location>
</feature>
<evidence type="ECO:0000313" key="3">
    <source>
        <dbReference type="EMBL" id="KAH0536835.1"/>
    </source>
</evidence>
<proteinExistence type="predicted"/>
<organism evidence="3 4">
    <name type="scientific">Glutinoglossum americanum</name>
    <dbReference type="NCBI Taxonomy" id="1670608"/>
    <lineage>
        <taxon>Eukaryota</taxon>
        <taxon>Fungi</taxon>
        <taxon>Dikarya</taxon>
        <taxon>Ascomycota</taxon>
        <taxon>Pezizomycotina</taxon>
        <taxon>Geoglossomycetes</taxon>
        <taxon>Geoglossales</taxon>
        <taxon>Geoglossaceae</taxon>
        <taxon>Glutinoglossum</taxon>
    </lineage>
</organism>
<evidence type="ECO:0000256" key="1">
    <source>
        <dbReference type="SAM" id="Coils"/>
    </source>
</evidence>
<accession>A0A9P8I1H8</accession>
<dbReference type="EMBL" id="JAGHQL010000178">
    <property type="protein sequence ID" value="KAH0536835.1"/>
    <property type="molecule type" value="Genomic_DNA"/>
</dbReference>
<name>A0A9P8I1H8_9PEZI</name>
<feature type="coiled-coil region" evidence="1">
    <location>
        <begin position="70"/>
        <end position="136"/>
    </location>
</feature>
<evidence type="ECO:0000313" key="4">
    <source>
        <dbReference type="Proteomes" id="UP000698800"/>
    </source>
</evidence>
<comment type="caution">
    <text evidence="3">The sequence shown here is derived from an EMBL/GenBank/DDBJ whole genome shotgun (WGS) entry which is preliminary data.</text>
</comment>